<accession>A0ACC2F1C3</accession>
<evidence type="ECO:0000313" key="1">
    <source>
        <dbReference type="EMBL" id="KAJ7985152.1"/>
    </source>
</evidence>
<protein>
    <submittedName>
        <fullName evidence="1">Uncharacterized protein</fullName>
    </submittedName>
</protein>
<dbReference type="Proteomes" id="UP001157502">
    <property type="component" value="Chromosome 36"/>
</dbReference>
<comment type="caution">
    <text evidence="1">The sequence shown here is derived from an EMBL/GenBank/DDBJ whole genome shotgun (WGS) entry which is preliminary data.</text>
</comment>
<gene>
    <name evidence="1" type="ORF">DPEC_G00349120</name>
</gene>
<organism evidence="1 2">
    <name type="scientific">Dallia pectoralis</name>
    <name type="common">Alaska blackfish</name>
    <dbReference type="NCBI Taxonomy" id="75939"/>
    <lineage>
        <taxon>Eukaryota</taxon>
        <taxon>Metazoa</taxon>
        <taxon>Chordata</taxon>
        <taxon>Craniata</taxon>
        <taxon>Vertebrata</taxon>
        <taxon>Euteleostomi</taxon>
        <taxon>Actinopterygii</taxon>
        <taxon>Neopterygii</taxon>
        <taxon>Teleostei</taxon>
        <taxon>Protacanthopterygii</taxon>
        <taxon>Esociformes</taxon>
        <taxon>Umbridae</taxon>
        <taxon>Dallia</taxon>
    </lineage>
</organism>
<sequence>MFPFPLFNSSQRATTARVEITLSGFQPRDHSRCSTASPDTALRSSIRPSPICSRSRCRLKVRPLWWLLRPLPFTPTLYAVVHIKGVIEDQSETPGKTELDFTDSESGTLGFVARGLGCLASPALCIGTHQLKAIRSKKEILCPRNLMWTGLNSWS</sequence>
<keyword evidence="2" id="KW-1185">Reference proteome</keyword>
<reference evidence="1" key="1">
    <citation type="submission" date="2021-05" db="EMBL/GenBank/DDBJ databases">
        <authorList>
            <person name="Pan Q."/>
            <person name="Jouanno E."/>
            <person name="Zahm M."/>
            <person name="Klopp C."/>
            <person name="Cabau C."/>
            <person name="Louis A."/>
            <person name="Berthelot C."/>
            <person name="Parey E."/>
            <person name="Roest Crollius H."/>
            <person name="Montfort J."/>
            <person name="Robinson-Rechavi M."/>
            <person name="Bouchez O."/>
            <person name="Lampietro C."/>
            <person name="Lopez Roques C."/>
            <person name="Donnadieu C."/>
            <person name="Postlethwait J."/>
            <person name="Bobe J."/>
            <person name="Dillon D."/>
            <person name="Chandos A."/>
            <person name="von Hippel F."/>
            <person name="Guiguen Y."/>
        </authorList>
    </citation>
    <scope>NUCLEOTIDE SEQUENCE</scope>
    <source>
        <strain evidence="1">YG-Jan2019</strain>
    </source>
</reference>
<evidence type="ECO:0000313" key="2">
    <source>
        <dbReference type="Proteomes" id="UP001157502"/>
    </source>
</evidence>
<dbReference type="EMBL" id="CM055763">
    <property type="protein sequence ID" value="KAJ7985152.1"/>
    <property type="molecule type" value="Genomic_DNA"/>
</dbReference>
<name>A0ACC2F1C3_DALPE</name>
<proteinExistence type="predicted"/>